<dbReference type="HOGENOM" id="CLU_2994946_0_0_9"/>
<sequence length="57" mass="6720">MKKEDLQMLLFPSIFRLLAKGVFTKCLFSFLAIFLAVLDFITFFRSFCTCFKIENLL</sequence>
<keyword evidence="1" id="KW-1133">Transmembrane helix</keyword>
<organism evidence="2 3">
    <name type="scientific">Subdoligranulum variabile DSM 15176</name>
    <dbReference type="NCBI Taxonomy" id="411471"/>
    <lineage>
        <taxon>Bacteria</taxon>
        <taxon>Bacillati</taxon>
        <taxon>Bacillota</taxon>
        <taxon>Clostridia</taxon>
        <taxon>Eubacteriales</taxon>
        <taxon>Oscillospiraceae</taxon>
        <taxon>Subdoligranulum</taxon>
    </lineage>
</organism>
<dbReference type="AlphaFoldDB" id="D1PQR6"/>
<dbReference type="Proteomes" id="UP000003438">
    <property type="component" value="Unassembled WGS sequence"/>
</dbReference>
<name>D1PQR6_9FIRM</name>
<dbReference type="EMBL" id="ACBY02000052">
    <property type="protein sequence ID" value="EFB74931.1"/>
    <property type="molecule type" value="Genomic_DNA"/>
</dbReference>
<evidence type="ECO:0000256" key="1">
    <source>
        <dbReference type="SAM" id="Phobius"/>
    </source>
</evidence>
<dbReference type="STRING" id="411471.SUBVAR_06743"/>
<accession>D1PQR6</accession>
<evidence type="ECO:0000313" key="2">
    <source>
        <dbReference type="EMBL" id="EFB74931.1"/>
    </source>
</evidence>
<keyword evidence="1" id="KW-0812">Transmembrane</keyword>
<feature type="transmembrane region" description="Helical" evidence="1">
    <location>
        <begin position="21"/>
        <end position="44"/>
    </location>
</feature>
<reference evidence="2" key="1">
    <citation type="submission" date="2009-12" db="EMBL/GenBank/DDBJ databases">
        <authorList>
            <person name="Weinstock G."/>
            <person name="Sodergren E."/>
            <person name="Clifton S."/>
            <person name="Fulton L."/>
            <person name="Fulton B."/>
            <person name="Courtney L."/>
            <person name="Fronick C."/>
            <person name="Harrison M."/>
            <person name="Strong C."/>
            <person name="Farmer C."/>
            <person name="Delahaunty K."/>
            <person name="Markovic C."/>
            <person name="Hall O."/>
            <person name="Minx P."/>
            <person name="Tomlinson C."/>
            <person name="Mitreva M."/>
            <person name="Nelson J."/>
            <person name="Hou S."/>
            <person name="Wollam A."/>
            <person name="Pepin K.H."/>
            <person name="Johnson M."/>
            <person name="Bhonagiri V."/>
            <person name="Nash W.E."/>
            <person name="Warren W."/>
            <person name="Chinwalla A."/>
            <person name="Mardis E.R."/>
            <person name="Wilson R.K."/>
        </authorList>
    </citation>
    <scope>NUCLEOTIDE SEQUENCE [LARGE SCALE GENOMIC DNA]</scope>
    <source>
        <strain evidence="2">DSM 15176</strain>
    </source>
</reference>
<comment type="caution">
    <text evidence="2">The sequence shown here is derived from an EMBL/GenBank/DDBJ whole genome shotgun (WGS) entry which is preliminary data.</text>
</comment>
<keyword evidence="3" id="KW-1185">Reference proteome</keyword>
<keyword evidence="1" id="KW-0472">Membrane</keyword>
<gene>
    <name evidence="2" type="ORF">SUBVAR_06743</name>
</gene>
<proteinExistence type="predicted"/>
<protein>
    <submittedName>
        <fullName evidence="2">Uncharacterized protein</fullName>
    </submittedName>
</protein>
<evidence type="ECO:0000313" key="3">
    <source>
        <dbReference type="Proteomes" id="UP000003438"/>
    </source>
</evidence>